<accession>A0AAW0A6F8</accession>
<dbReference type="Proteomes" id="UP001362999">
    <property type="component" value="Unassembled WGS sequence"/>
</dbReference>
<dbReference type="EMBL" id="JAWWNJ010000083">
    <property type="protein sequence ID" value="KAK7001475.1"/>
    <property type="molecule type" value="Genomic_DNA"/>
</dbReference>
<gene>
    <name evidence="2" type="ORF">R3P38DRAFT_3217058</name>
</gene>
<dbReference type="InterPro" id="IPR020864">
    <property type="entry name" value="MACPF"/>
</dbReference>
<name>A0AAW0A6F8_9AGAR</name>
<organism evidence="2 3">
    <name type="scientific">Favolaschia claudopus</name>
    <dbReference type="NCBI Taxonomy" id="2862362"/>
    <lineage>
        <taxon>Eukaryota</taxon>
        <taxon>Fungi</taxon>
        <taxon>Dikarya</taxon>
        <taxon>Basidiomycota</taxon>
        <taxon>Agaricomycotina</taxon>
        <taxon>Agaricomycetes</taxon>
        <taxon>Agaricomycetidae</taxon>
        <taxon>Agaricales</taxon>
        <taxon>Marasmiineae</taxon>
        <taxon>Mycenaceae</taxon>
        <taxon>Favolaschia</taxon>
    </lineage>
</organism>
<dbReference type="Gene3D" id="3.40.50.300">
    <property type="entry name" value="P-loop containing nucleotide triphosphate hydrolases"/>
    <property type="match status" value="1"/>
</dbReference>
<protein>
    <recommendedName>
        <fullName evidence="1">MACPF domain-containing protein</fullName>
    </recommendedName>
</protein>
<dbReference type="SUPFAM" id="SSF52540">
    <property type="entry name" value="P-loop containing nucleoside triphosphate hydrolases"/>
    <property type="match status" value="1"/>
</dbReference>
<feature type="domain" description="MACPF" evidence="1">
    <location>
        <begin position="570"/>
        <end position="632"/>
    </location>
</feature>
<dbReference type="Pfam" id="PF01823">
    <property type="entry name" value="MACPF"/>
    <property type="match status" value="1"/>
</dbReference>
<evidence type="ECO:0000313" key="2">
    <source>
        <dbReference type="EMBL" id="KAK7001475.1"/>
    </source>
</evidence>
<dbReference type="InterPro" id="IPR027417">
    <property type="entry name" value="P-loop_NTPase"/>
</dbReference>
<reference evidence="2 3" key="1">
    <citation type="journal article" date="2024" name="J Genomics">
        <title>Draft genome sequencing and assembly of Favolaschia claudopus CIRM-BRFM 2984 isolated from oak limbs.</title>
        <authorList>
            <person name="Navarro D."/>
            <person name="Drula E."/>
            <person name="Chaduli D."/>
            <person name="Cazenave R."/>
            <person name="Ahrendt S."/>
            <person name="Wang J."/>
            <person name="Lipzen A."/>
            <person name="Daum C."/>
            <person name="Barry K."/>
            <person name="Grigoriev I.V."/>
            <person name="Favel A."/>
            <person name="Rosso M.N."/>
            <person name="Martin F."/>
        </authorList>
    </citation>
    <scope>NUCLEOTIDE SEQUENCE [LARGE SCALE GENOMIC DNA]</scope>
    <source>
        <strain evidence="2 3">CIRM-BRFM 2984</strain>
    </source>
</reference>
<keyword evidence="3" id="KW-1185">Reference proteome</keyword>
<sequence>MATQGGDGNIGNGIIIVIGAQEIGMAIEKAMHRQLSPAKGKTAKGKSPAPCVISWYFPKRFLWFFPGSAPSFALPEVDVHTDSDRRKTENITAIVFAHCDERGKSTGFPFNRNTQFLGLKDQQLFAKLWVVLPSPREFLVRNWAQLCNAGMQVADFQRTSNWADSFVRQLQSAKPPLRAQNDVAQPAAQSIPGRHQTQGNILLVGNTGHGKSKTINRLLGQNVLAVGKKTMGSTTKASRLTFRSCVEPEIDGFPKAIRRIQLYSRVKGAPSSYTLAIDDTPGFEDTTYDDREINAALLHKYAERQTLPGQVRIYPNIILVVVAWDTITPDAMNSPEHFTSAAGKAIYALSNSRLVDPNRGNVILVVTKSIPQISNLSKAKGEEYDRQWKIESQKRMNLLMEIQRAVFPGLAPWQIVFIENGGGNSVPYPYPFLPNGELSHQNLWDAIRKLVESPGPRGTRDLAGMKALEFLTGAVPWDVKEEILLSRVDVVGPPVVVDTKARIQELTDLYLGVTYNPVTKIFGRSSALKEASAQLLNPNEPATRFDRDRETLAERLEDRRDPARDRDTYTAVYVTGIKTVSKPALSQEMINIISDLPPWSPATKHLYFQFFSDYGTHIVVAIALGGTIRVTMPSLQTPGAKPSKKKAPAVPNAFNVSILREGGGSATEEVVFMLQKHFRTLAATLVASGLQALAWPNDDLRMQWVKGIDHNSTLCPDSPGTRCERLDALAGLSSQQQTHLKEAAEVYLRSSGGSTKAKKANNRSKNN</sequence>
<comment type="caution">
    <text evidence="2">The sequence shown here is derived from an EMBL/GenBank/DDBJ whole genome shotgun (WGS) entry which is preliminary data.</text>
</comment>
<evidence type="ECO:0000259" key="1">
    <source>
        <dbReference type="Pfam" id="PF01823"/>
    </source>
</evidence>
<evidence type="ECO:0000313" key="3">
    <source>
        <dbReference type="Proteomes" id="UP001362999"/>
    </source>
</evidence>
<dbReference type="AlphaFoldDB" id="A0AAW0A6F8"/>
<proteinExistence type="predicted"/>